<dbReference type="Pfam" id="PF10979">
    <property type="entry name" value="DUF2786"/>
    <property type="match status" value="1"/>
</dbReference>
<evidence type="ECO:0008006" key="6">
    <source>
        <dbReference type="Google" id="ProtNLM"/>
    </source>
</evidence>
<evidence type="ECO:0000313" key="4">
    <source>
        <dbReference type="EMBL" id="GAA0918943.1"/>
    </source>
</evidence>
<sequence>MDVSNKTLKRIQGLLAKAQATNFEAEADTYMAAALKLMAKYGVEMAHLADSGQVADEVTTFEILIGTSYGVDRRALLVNIALAKRCRSVYMQMPNGYRVTIVGHASDLEQVKLLNASLQLQMGKGARTARDSKGKSSTAFKKGWMLGFSSRVYERILEAERAATREPRPADTTSTTGRSTELVLASREQAVQTAFEKRYPKLGKAPKRTLTNASGYSAGRAAGDQADIGGSNRVSATGAQGSRR</sequence>
<proteinExistence type="predicted"/>
<comment type="caution">
    <text evidence="4">The sequence shown here is derived from an EMBL/GenBank/DDBJ whole genome shotgun (WGS) entry which is preliminary data.</text>
</comment>
<feature type="domain" description="DUF7168" evidence="3">
    <location>
        <begin position="74"/>
        <end position="165"/>
    </location>
</feature>
<gene>
    <name evidence="4" type="ORF">GCM10009560_16220</name>
</gene>
<keyword evidence="5" id="KW-1185">Reference proteome</keyword>
<protein>
    <recommendedName>
        <fullName evidence="6">DUF2786 domain-containing protein</fullName>
    </recommendedName>
</protein>
<organism evidence="4 5">
    <name type="scientific">Nonomuraea longicatena</name>
    <dbReference type="NCBI Taxonomy" id="83682"/>
    <lineage>
        <taxon>Bacteria</taxon>
        <taxon>Bacillati</taxon>
        <taxon>Actinomycetota</taxon>
        <taxon>Actinomycetes</taxon>
        <taxon>Streptosporangiales</taxon>
        <taxon>Streptosporangiaceae</taxon>
        <taxon>Nonomuraea</taxon>
    </lineage>
</organism>
<evidence type="ECO:0000256" key="1">
    <source>
        <dbReference type="SAM" id="MobiDB-lite"/>
    </source>
</evidence>
<evidence type="ECO:0000313" key="5">
    <source>
        <dbReference type="Proteomes" id="UP001501578"/>
    </source>
</evidence>
<accession>A0ABP3ZB94</accession>
<dbReference type="Pfam" id="PF23771">
    <property type="entry name" value="DUF7168"/>
    <property type="match status" value="1"/>
</dbReference>
<dbReference type="Proteomes" id="UP001501578">
    <property type="component" value="Unassembled WGS sequence"/>
</dbReference>
<dbReference type="InterPro" id="IPR024498">
    <property type="entry name" value="DUF2786"/>
</dbReference>
<evidence type="ECO:0000259" key="2">
    <source>
        <dbReference type="Pfam" id="PF10979"/>
    </source>
</evidence>
<feature type="domain" description="DUF2786" evidence="2">
    <location>
        <begin position="6"/>
        <end position="45"/>
    </location>
</feature>
<feature type="compositionally biased region" description="Polar residues" evidence="1">
    <location>
        <begin position="232"/>
        <end position="244"/>
    </location>
</feature>
<dbReference type="InterPro" id="IPR055592">
    <property type="entry name" value="DUF7168"/>
</dbReference>
<evidence type="ECO:0000259" key="3">
    <source>
        <dbReference type="Pfam" id="PF23771"/>
    </source>
</evidence>
<feature type="region of interest" description="Disordered" evidence="1">
    <location>
        <begin position="198"/>
        <end position="244"/>
    </location>
</feature>
<reference evidence="5" key="1">
    <citation type="journal article" date="2019" name="Int. J. Syst. Evol. Microbiol.">
        <title>The Global Catalogue of Microorganisms (GCM) 10K type strain sequencing project: providing services to taxonomists for standard genome sequencing and annotation.</title>
        <authorList>
            <consortium name="The Broad Institute Genomics Platform"/>
            <consortium name="The Broad Institute Genome Sequencing Center for Infectious Disease"/>
            <person name="Wu L."/>
            <person name="Ma J."/>
        </authorList>
    </citation>
    <scope>NUCLEOTIDE SEQUENCE [LARGE SCALE GENOMIC DNA]</scope>
    <source>
        <strain evidence="5">JCM 11136</strain>
    </source>
</reference>
<feature type="region of interest" description="Disordered" evidence="1">
    <location>
        <begin position="161"/>
        <end position="182"/>
    </location>
</feature>
<name>A0ABP3ZB94_9ACTN</name>
<dbReference type="EMBL" id="BAAAHQ010000007">
    <property type="protein sequence ID" value="GAA0918943.1"/>
    <property type="molecule type" value="Genomic_DNA"/>
</dbReference>